<protein>
    <recommendedName>
        <fullName evidence="1">AraC effector-binding domain-containing protein</fullName>
    </recommendedName>
</protein>
<proteinExistence type="predicted"/>
<dbReference type="Proteomes" id="UP000095552">
    <property type="component" value="Unassembled WGS sequence"/>
</dbReference>
<evidence type="ECO:0000313" key="2">
    <source>
        <dbReference type="EMBL" id="OEK04385.1"/>
    </source>
</evidence>
<reference evidence="2 3" key="1">
    <citation type="submission" date="2016-08" db="EMBL/GenBank/DDBJ databases">
        <title>Draft genome of Fabibacter sp. strain SK-8.</title>
        <authorList>
            <person name="Wong S.-K."/>
            <person name="Hamasaki K."/>
            <person name="Yoshizawa S."/>
        </authorList>
    </citation>
    <scope>NUCLEOTIDE SEQUENCE [LARGE SCALE GENOMIC DNA]</scope>
    <source>
        <strain evidence="2 3">SK-8</strain>
    </source>
</reference>
<dbReference type="RefSeq" id="WP_069835890.1">
    <property type="nucleotide sequence ID" value="NZ_MDGQ01000005.1"/>
</dbReference>
<comment type="caution">
    <text evidence="2">The sequence shown here is derived from an EMBL/GenBank/DDBJ whole genome shotgun (WGS) entry which is preliminary data.</text>
</comment>
<name>A0A1E5SZ46_9BACT</name>
<dbReference type="InterPro" id="IPR023393">
    <property type="entry name" value="START-like_dom_sf"/>
</dbReference>
<keyword evidence="3" id="KW-1185">Reference proteome</keyword>
<dbReference type="STRING" id="1563681.BFP71_12960"/>
<feature type="domain" description="AraC effector-binding" evidence="1">
    <location>
        <begin position="153"/>
        <end position="306"/>
    </location>
</feature>
<dbReference type="Pfam" id="PF10604">
    <property type="entry name" value="Polyketide_cyc2"/>
    <property type="match status" value="1"/>
</dbReference>
<evidence type="ECO:0000259" key="1">
    <source>
        <dbReference type="SMART" id="SM00871"/>
    </source>
</evidence>
<accession>A0A1E5SZ46</accession>
<dbReference type="Gene3D" id="3.20.80.10">
    <property type="entry name" value="Regulatory factor, effector binding domain"/>
    <property type="match status" value="1"/>
</dbReference>
<dbReference type="OrthoDB" id="9807923at2"/>
<sequence length="306" mass="34836">MPKTNIQRSKQINAPVEKVFPLLNDFNHWPAWSPWLIMEPGVSVTVREDAKYYKWKGNRTGQGNMTITGEVPNESIDYDLEFLTPWKSQAKVRFELKPNADGCEVTWYMFGSLPFFMFWMKKMMEAFVGMDYERGLNLLKEYAEDGAVKSKLEFKGETSFEGTHYVGVNSTCNMDRIGEQMANDFGKLHGFMQGNEGVTFGNAFCIYHKWDMVKGQVNYTACIGTDGAVSTSNGLTTGQVPASKMYVLRHVGPYEHLGNAWSTLESMKRAKEFKHAKGIHPFEVYVNDPQEVSPEDLITDVYFAIK</sequence>
<dbReference type="InterPro" id="IPR011256">
    <property type="entry name" value="Reg_factor_effector_dom_sf"/>
</dbReference>
<evidence type="ECO:0000313" key="3">
    <source>
        <dbReference type="Proteomes" id="UP000095552"/>
    </source>
</evidence>
<organism evidence="2 3">
    <name type="scientific">Roseivirga misakiensis</name>
    <dbReference type="NCBI Taxonomy" id="1563681"/>
    <lineage>
        <taxon>Bacteria</taxon>
        <taxon>Pseudomonadati</taxon>
        <taxon>Bacteroidota</taxon>
        <taxon>Cytophagia</taxon>
        <taxon>Cytophagales</taxon>
        <taxon>Roseivirgaceae</taxon>
        <taxon>Roseivirga</taxon>
    </lineage>
</organism>
<dbReference type="Pfam" id="PF06445">
    <property type="entry name" value="GyrI-like"/>
    <property type="match status" value="1"/>
</dbReference>
<dbReference type="SUPFAM" id="SSF55136">
    <property type="entry name" value="Probable bacterial effector-binding domain"/>
    <property type="match status" value="1"/>
</dbReference>
<dbReference type="EMBL" id="MDGQ01000005">
    <property type="protein sequence ID" value="OEK04385.1"/>
    <property type="molecule type" value="Genomic_DNA"/>
</dbReference>
<dbReference type="InterPro" id="IPR010499">
    <property type="entry name" value="AraC_E-bd"/>
</dbReference>
<dbReference type="Gene3D" id="3.30.530.20">
    <property type="match status" value="1"/>
</dbReference>
<dbReference type="SUPFAM" id="SSF55961">
    <property type="entry name" value="Bet v1-like"/>
    <property type="match status" value="1"/>
</dbReference>
<dbReference type="SMART" id="SM00871">
    <property type="entry name" value="AraC_E_bind"/>
    <property type="match status" value="1"/>
</dbReference>
<dbReference type="InterPro" id="IPR019587">
    <property type="entry name" value="Polyketide_cyclase/dehydratase"/>
</dbReference>
<dbReference type="InterPro" id="IPR029442">
    <property type="entry name" value="GyrI-like"/>
</dbReference>
<gene>
    <name evidence="2" type="ORF">BFP71_12960</name>
</gene>
<dbReference type="CDD" id="cd07818">
    <property type="entry name" value="SRPBCC_1"/>
    <property type="match status" value="1"/>
</dbReference>
<dbReference type="AlphaFoldDB" id="A0A1E5SZ46"/>